<reference evidence="2" key="1">
    <citation type="submission" date="2020-06" db="EMBL/GenBank/DDBJ databases">
        <title>Analysis procedures for assessing recovery of high quality, complete, closed genomes from Nanopore long read metagenome sequencing.</title>
        <authorList>
            <person name="Bessarab I."/>
            <person name="Arumugam K."/>
            <person name="Haryono M."/>
            <person name="Liu X."/>
            <person name="Roy S."/>
            <person name="Zuniga-Montanez R.E."/>
            <person name="Qiu G."/>
            <person name="Drautz-Moses D.I."/>
            <person name="Law Y.Y."/>
            <person name="Wuertz S."/>
            <person name="Lauro F.M."/>
            <person name="Huson D.H."/>
            <person name="Williams R.B."/>
        </authorList>
    </citation>
    <scope>NUCLEOTIDE SEQUENCE [LARGE SCALE GENOMIC DNA]</scope>
    <source>
        <strain evidence="2">SSD2</strain>
    </source>
</reference>
<proteinExistence type="predicted"/>
<dbReference type="InterPro" id="IPR013783">
    <property type="entry name" value="Ig-like_fold"/>
</dbReference>
<keyword evidence="1" id="KW-0732">Signal</keyword>
<evidence type="ECO:0000256" key="1">
    <source>
        <dbReference type="SAM" id="SignalP"/>
    </source>
</evidence>
<dbReference type="SUPFAM" id="SSF117074">
    <property type="entry name" value="Hypothetical protein PA1324"/>
    <property type="match status" value="1"/>
</dbReference>
<accession>A0A7L6ARR9</accession>
<keyword evidence="3" id="KW-1185">Reference proteome</keyword>
<protein>
    <recommendedName>
        <fullName evidence="4">SD-repeat containing protein B domain-containing protein</fullName>
    </recommendedName>
</protein>
<evidence type="ECO:0000313" key="2">
    <source>
        <dbReference type="EMBL" id="QLQ31667.1"/>
    </source>
</evidence>
<dbReference type="AlphaFoldDB" id="A0A7L6ARR9"/>
<dbReference type="Gene3D" id="2.60.40.10">
    <property type="entry name" value="Immunoglobulins"/>
    <property type="match status" value="1"/>
</dbReference>
<feature type="signal peptide" evidence="1">
    <location>
        <begin position="1"/>
        <end position="27"/>
    </location>
</feature>
<dbReference type="KEGG" id="this:HZT40_08795"/>
<gene>
    <name evidence="2" type="ORF">HZT40_08795</name>
</gene>
<feature type="chain" id="PRO_5029508737" description="SD-repeat containing protein B domain-containing protein" evidence="1">
    <location>
        <begin position="28"/>
        <end position="84"/>
    </location>
</feature>
<evidence type="ECO:0008006" key="4">
    <source>
        <dbReference type="Google" id="ProtNLM"/>
    </source>
</evidence>
<organism evidence="2 3">
    <name type="scientific">Candidatus Thiothrix singaporensis</name>
    <dbReference type="NCBI Taxonomy" id="2799669"/>
    <lineage>
        <taxon>Bacteria</taxon>
        <taxon>Pseudomonadati</taxon>
        <taxon>Pseudomonadota</taxon>
        <taxon>Gammaproteobacteria</taxon>
        <taxon>Thiotrichales</taxon>
        <taxon>Thiotrichaceae</taxon>
        <taxon>Thiothrix</taxon>
    </lineage>
</organism>
<dbReference type="Proteomes" id="UP000510621">
    <property type="component" value="Chromosome"/>
</dbReference>
<name>A0A7L6ARR9_9GAMM</name>
<dbReference type="EMBL" id="CP059265">
    <property type="protein sequence ID" value="QLQ31667.1"/>
    <property type="molecule type" value="Genomic_DNA"/>
</dbReference>
<evidence type="ECO:0000313" key="3">
    <source>
        <dbReference type="Proteomes" id="UP000510621"/>
    </source>
</evidence>
<sequence>MIDKLICWCKQLSGASLLLLLAPLAFADITGTVFRDLNANGVRETGATYLEPGVGDITVSCVDSTGNTGSATTSNAPATLASIA</sequence>